<dbReference type="Proteomes" id="UP000734218">
    <property type="component" value="Unassembled WGS sequence"/>
</dbReference>
<keyword evidence="3" id="KW-1185">Reference proteome</keyword>
<comment type="caution">
    <text evidence="2">The sequence shown here is derived from an EMBL/GenBank/DDBJ whole genome shotgun (WGS) entry which is preliminary data.</text>
</comment>
<dbReference type="EMBL" id="JAATJE010000002">
    <property type="protein sequence ID" value="NJC35283.1"/>
    <property type="molecule type" value="Genomic_DNA"/>
</dbReference>
<organism evidence="2 3">
    <name type="scientific">Sphingomonas jejuensis</name>
    <dbReference type="NCBI Taxonomy" id="904715"/>
    <lineage>
        <taxon>Bacteria</taxon>
        <taxon>Pseudomonadati</taxon>
        <taxon>Pseudomonadota</taxon>
        <taxon>Alphaproteobacteria</taxon>
        <taxon>Sphingomonadales</taxon>
        <taxon>Sphingomonadaceae</taxon>
        <taxon>Sphingomonas</taxon>
    </lineage>
</organism>
<evidence type="ECO:0000313" key="3">
    <source>
        <dbReference type="Proteomes" id="UP000734218"/>
    </source>
</evidence>
<keyword evidence="1" id="KW-0472">Membrane</keyword>
<evidence type="ECO:0008006" key="4">
    <source>
        <dbReference type="Google" id="ProtNLM"/>
    </source>
</evidence>
<feature type="transmembrane region" description="Helical" evidence="1">
    <location>
        <begin position="59"/>
        <end position="77"/>
    </location>
</feature>
<sequence>MVAAGFVIGGAFHLRDIVAGGWMPYRFAPDAMNLFWTMLLPLDLIAAGLILWRPGRRMGVVLGLAIMAADLGVNGHAWGQMGIAAFGPALTIQGAFALLLAAWAPSLWHSASTSPISRA</sequence>
<feature type="transmembrane region" description="Helical" evidence="1">
    <location>
        <begin position="34"/>
        <end position="52"/>
    </location>
</feature>
<proteinExistence type="predicted"/>
<protein>
    <recommendedName>
        <fullName evidence="4">DoxX family protein</fullName>
    </recommendedName>
</protein>
<reference evidence="2 3" key="1">
    <citation type="submission" date="2020-03" db="EMBL/GenBank/DDBJ databases">
        <title>Genomic Encyclopedia of Type Strains, Phase IV (KMG-IV): sequencing the most valuable type-strain genomes for metagenomic binning, comparative biology and taxonomic classification.</title>
        <authorList>
            <person name="Goeker M."/>
        </authorList>
    </citation>
    <scope>NUCLEOTIDE SEQUENCE [LARGE SCALE GENOMIC DNA]</scope>
    <source>
        <strain evidence="2 3">DSM 27651</strain>
    </source>
</reference>
<accession>A0ABX0XPH8</accession>
<keyword evidence="1" id="KW-1133">Transmembrane helix</keyword>
<name>A0ABX0XPH8_9SPHN</name>
<evidence type="ECO:0000313" key="2">
    <source>
        <dbReference type="EMBL" id="NJC35283.1"/>
    </source>
</evidence>
<keyword evidence="1" id="KW-0812">Transmembrane</keyword>
<evidence type="ECO:0000256" key="1">
    <source>
        <dbReference type="SAM" id="Phobius"/>
    </source>
</evidence>
<gene>
    <name evidence="2" type="ORF">GGR88_002797</name>
</gene>
<dbReference type="RefSeq" id="WP_167956056.1">
    <property type="nucleotide sequence ID" value="NZ_JAATJE010000002.1"/>
</dbReference>
<feature type="transmembrane region" description="Helical" evidence="1">
    <location>
        <begin position="83"/>
        <end position="104"/>
    </location>
</feature>